<dbReference type="InterPro" id="IPR031778">
    <property type="entry name" value="Sortilin_N"/>
</dbReference>
<dbReference type="InterPro" id="IPR002860">
    <property type="entry name" value="BNR_rpt"/>
</dbReference>
<gene>
    <name evidence="4" type="ORF">A2Y62_11870</name>
</gene>
<evidence type="ECO:0000313" key="4">
    <source>
        <dbReference type="EMBL" id="OGF59984.1"/>
    </source>
</evidence>
<dbReference type="Gene3D" id="2.130.10.10">
    <property type="entry name" value="YVTN repeat-like/Quinoprotein amine dehydrogenase"/>
    <property type="match status" value="4"/>
</dbReference>
<dbReference type="EMBL" id="MFGW01000203">
    <property type="protein sequence ID" value="OGF59984.1"/>
    <property type="molecule type" value="Genomic_DNA"/>
</dbReference>
<feature type="domain" description="Sortilin N-terminal" evidence="3">
    <location>
        <begin position="135"/>
        <end position="261"/>
    </location>
</feature>
<dbReference type="GO" id="GO:0010411">
    <property type="term" value="P:xyloglucan metabolic process"/>
    <property type="evidence" value="ECO:0007669"/>
    <property type="project" value="TreeGrafter"/>
</dbReference>
<feature type="signal peptide" evidence="2">
    <location>
        <begin position="1"/>
        <end position="20"/>
    </location>
</feature>
<keyword evidence="1" id="KW-0677">Repeat</keyword>
<evidence type="ECO:0000256" key="2">
    <source>
        <dbReference type="SAM" id="SignalP"/>
    </source>
</evidence>
<keyword evidence="4" id="KW-0378">Hydrolase</keyword>
<keyword evidence="2" id="KW-0732">Signal</keyword>
<name>A0A1F5V983_9BACT</name>
<dbReference type="InterPro" id="IPR015943">
    <property type="entry name" value="WD40/YVTN_repeat-like_dom_sf"/>
</dbReference>
<evidence type="ECO:0000256" key="1">
    <source>
        <dbReference type="ARBA" id="ARBA00022737"/>
    </source>
</evidence>
<dbReference type="InterPro" id="IPR036278">
    <property type="entry name" value="Sialidase_sf"/>
</dbReference>
<dbReference type="CDD" id="cd15482">
    <property type="entry name" value="Sialidase_non-viral"/>
    <property type="match status" value="1"/>
</dbReference>
<dbReference type="Proteomes" id="UP000178943">
    <property type="component" value="Unassembled WGS sequence"/>
</dbReference>
<dbReference type="PANTHER" id="PTHR43739:SF5">
    <property type="entry name" value="EXO-ALPHA-SIALIDASE"/>
    <property type="match status" value="1"/>
</dbReference>
<sequence length="1100" mass="122740">MKKLIIISVIIAVCISFSIAEEKTGKNESSKDKETIWKADTFSGLKLRGIGPAVYSGRVSDIAVHPKQYSTYYVAVASGNVWKTINAGTTWSPVFDSYGSYSIGCITIDPNDPLVVWVGTGENNSQRSVGYGDGVYKSLDGGKTWENMGLKNSEHIGKILVDPRDSRIVYVAAQGPLWNSGGDRGLYKTTDGGKTWKQVLKISENTGVSDIVMDPRNPDIIFATAYQRRRHVWTLINGGPESAIHKTTDAGTTWKKLENGLPKEEMGRIALAIPSTKPDTVYALIELAGKGGGLYRSNDAGANWEKTCDYDTQSAQYYQELIPDPVNPERVYSMDTWMMVTEDGGKTFHKVGEKYKHVDNHALWIEPENTDHMLAGCDGGVYESWDRGATWDYKPNLPVMQFYRVTVDNAFPFYNIYGGTQDNQTVGGPSRTSTSHGIINSDWFTTVGGDGFYTQVDPKDPNIVYSEWQYGGLIRFDKLTGEVLDIRPQPGMGEPALRFNWDSPLLLSPHSHTRLYFAANILFRSDDRGDNWKAVSPDLTRQLDRNKLKVMGKVWSVDTVAKNASTSFYGNIVSLDESPLKEGLLYVGTDDGLIQVSEDSGANWRKIEKFPGVPDMSYVARINASLHDTDTVYAAFDNHKMGDFKPYILKSTDRGQNWTLISGDLPERGNVYALAQDHEKADLLFAGTEFGLFFTVDGGKKWLQLKGGMPIIAVRDIAIQRRENDLVAGTFGRGFYILDDYSPLRSVSEAYLNKEAHLLPVKKAWMFIPSEPLGLKEKSFQGDSFYTAPNPPFGAVFTYYLKEELKTKKKIRQEKEKQMKKEGKDIFYPTWEELEAEAREEEPVVLLTVTDEEGNVVRRLTGPVSAGFNRVAWDLRLPPADPTDLKPPAKDNPFVSEPIGPMVVPGTYKVNMAKRVNGEVTPLSDTQTFTTTPLKTASLPEPDRTELLTFSKKTARLQRAVLGAVDAMKEAKTRTDHLKKAIDDTPGADPKLADEARMLETRLKDLKKLLTGDSLRDKFNEPTPTSIVDRVQSVVYGYWTTTSAPTGTHRRAYEIAASEFAQLLEQMRTLIEKDLKNLEDKAEAAGAPYTPGRFPTWKQE</sequence>
<dbReference type="Pfam" id="PF15899">
    <property type="entry name" value="BNR_6"/>
    <property type="match status" value="1"/>
</dbReference>
<reference evidence="4 5" key="1">
    <citation type="journal article" date="2016" name="Nat. Commun.">
        <title>Thousands of microbial genomes shed light on interconnected biogeochemical processes in an aquifer system.</title>
        <authorList>
            <person name="Anantharaman K."/>
            <person name="Brown C.T."/>
            <person name="Hug L.A."/>
            <person name="Sharon I."/>
            <person name="Castelle C.J."/>
            <person name="Probst A.J."/>
            <person name="Thomas B.C."/>
            <person name="Singh A."/>
            <person name="Wilkins M.J."/>
            <person name="Karaoz U."/>
            <person name="Brodie E.L."/>
            <person name="Williams K.H."/>
            <person name="Hubbard S.S."/>
            <person name="Banfield J.F."/>
        </authorList>
    </citation>
    <scope>NUCLEOTIDE SEQUENCE [LARGE SCALE GENOMIC DNA]</scope>
</reference>
<dbReference type="GO" id="GO:0016787">
    <property type="term" value="F:hydrolase activity"/>
    <property type="evidence" value="ECO:0007669"/>
    <property type="project" value="UniProtKB-KW"/>
</dbReference>
<accession>A0A1F5V983</accession>
<feature type="chain" id="PRO_5009521936" evidence="2">
    <location>
        <begin position="21"/>
        <end position="1100"/>
    </location>
</feature>
<dbReference type="AlphaFoldDB" id="A0A1F5V983"/>
<dbReference type="SUPFAM" id="SSF50939">
    <property type="entry name" value="Sialidases"/>
    <property type="match status" value="2"/>
</dbReference>
<dbReference type="STRING" id="1817863.A2Y62_11870"/>
<evidence type="ECO:0000259" key="3">
    <source>
        <dbReference type="Pfam" id="PF15902"/>
    </source>
</evidence>
<dbReference type="PANTHER" id="PTHR43739">
    <property type="entry name" value="XYLOGLUCANASE (EUROFUNG)"/>
    <property type="match status" value="1"/>
</dbReference>
<organism evidence="4 5">
    <name type="scientific">Candidatus Fischerbacteria bacterium RBG_13_37_8</name>
    <dbReference type="NCBI Taxonomy" id="1817863"/>
    <lineage>
        <taxon>Bacteria</taxon>
        <taxon>Candidatus Fischeribacteriota</taxon>
    </lineage>
</organism>
<comment type="caution">
    <text evidence="4">The sequence shown here is derived from an EMBL/GenBank/DDBJ whole genome shotgun (WGS) entry which is preliminary data.</text>
</comment>
<protein>
    <submittedName>
        <fullName evidence="4">Glycosyl hydrolase</fullName>
    </submittedName>
</protein>
<dbReference type="Pfam" id="PF15902">
    <property type="entry name" value="Sortilin-Vps10"/>
    <property type="match status" value="1"/>
</dbReference>
<dbReference type="InterPro" id="IPR052025">
    <property type="entry name" value="Xyloglucanase_GH74"/>
</dbReference>
<proteinExistence type="predicted"/>
<evidence type="ECO:0000313" key="5">
    <source>
        <dbReference type="Proteomes" id="UP000178943"/>
    </source>
</evidence>